<feature type="compositionally biased region" description="Low complexity" evidence="1">
    <location>
        <begin position="117"/>
        <end position="133"/>
    </location>
</feature>
<proteinExistence type="predicted"/>
<dbReference type="AlphaFoldDB" id="A0A2G2W0Q3"/>
<comment type="caution">
    <text evidence="2">The sequence shown here is derived from an EMBL/GenBank/DDBJ whole genome shotgun (WGS) entry which is preliminary data.</text>
</comment>
<sequence>MQLHNLKQDDLSVAQFLQKAKLQSDELAAAGRPVNTSDFNIYVFKGLIPYFKDIVTALSARPKPVYYSELLSLLFNHEFIHGSSMTSLSFVPGDSSLNTSAANIAQRAFNNGDRQNTRQSTNSNNTYKGCGRSYRGRGGRGGRHQYQRNAYGNNYSNTPQPWNGTGDGRTRYQIFNGTNHQASTCFQCYSHTMNPSAHLTHQAPIPLTQNWFQDSGARHHIAPYIFGFTHVGGI</sequence>
<feature type="compositionally biased region" description="Polar residues" evidence="1">
    <location>
        <begin position="147"/>
        <end position="162"/>
    </location>
</feature>
<accession>A0A2G2W0Q3</accession>
<evidence type="ECO:0000256" key="1">
    <source>
        <dbReference type="SAM" id="MobiDB-lite"/>
    </source>
</evidence>
<keyword evidence="3" id="KW-1185">Reference proteome</keyword>
<reference evidence="3" key="2">
    <citation type="journal article" date="2017" name="J. Anim. Genet.">
        <title>Multiple reference genome sequences of hot pepper reveal the massive evolution of plant disease resistance genes by retroduplication.</title>
        <authorList>
            <person name="Kim S."/>
            <person name="Park J."/>
            <person name="Yeom S.-I."/>
            <person name="Kim Y.-M."/>
            <person name="Seo E."/>
            <person name="Kim K.-T."/>
            <person name="Kim M.-S."/>
            <person name="Lee J.M."/>
            <person name="Cheong K."/>
            <person name="Shin H.-S."/>
            <person name="Kim S.-B."/>
            <person name="Han K."/>
            <person name="Lee J."/>
            <person name="Park M."/>
            <person name="Lee H.-A."/>
            <person name="Lee H.-Y."/>
            <person name="Lee Y."/>
            <person name="Oh S."/>
            <person name="Lee J.H."/>
            <person name="Choi E."/>
            <person name="Choi E."/>
            <person name="Lee S.E."/>
            <person name="Jeon J."/>
            <person name="Kim H."/>
            <person name="Choi G."/>
            <person name="Song H."/>
            <person name="Lee J."/>
            <person name="Lee S.-C."/>
            <person name="Kwon J.-K."/>
            <person name="Lee H.-Y."/>
            <person name="Koo N."/>
            <person name="Hong Y."/>
            <person name="Kim R.W."/>
            <person name="Kang W.-H."/>
            <person name="Huh J.H."/>
            <person name="Kang B.-C."/>
            <person name="Yang T.-J."/>
            <person name="Lee Y.-H."/>
            <person name="Bennetzen J.L."/>
            <person name="Choi D."/>
        </authorList>
    </citation>
    <scope>NUCLEOTIDE SEQUENCE [LARGE SCALE GENOMIC DNA]</scope>
    <source>
        <strain evidence="3">cv. PBC81</strain>
    </source>
</reference>
<feature type="compositionally biased region" description="Basic residues" evidence="1">
    <location>
        <begin position="134"/>
        <end position="146"/>
    </location>
</feature>
<feature type="region of interest" description="Disordered" evidence="1">
    <location>
        <begin position="109"/>
        <end position="162"/>
    </location>
</feature>
<dbReference type="EMBL" id="MLFT02000009">
    <property type="protein sequence ID" value="PHT38769.1"/>
    <property type="molecule type" value="Genomic_DNA"/>
</dbReference>
<dbReference type="OrthoDB" id="1305827at2759"/>
<evidence type="ECO:0000313" key="3">
    <source>
        <dbReference type="Proteomes" id="UP000224567"/>
    </source>
</evidence>
<evidence type="ECO:0000313" key="2">
    <source>
        <dbReference type="EMBL" id="PHT38769.1"/>
    </source>
</evidence>
<protein>
    <submittedName>
        <fullName evidence="2">Uncharacterized protein</fullName>
    </submittedName>
</protein>
<gene>
    <name evidence="2" type="ORF">CQW23_22342</name>
</gene>
<reference evidence="2 3" key="1">
    <citation type="journal article" date="2017" name="Genome Biol.">
        <title>New reference genome sequences of hot pepper reveal the massive evolution of plant disease-resistance genes by retroduplication.</title>
        <authorList>
            <person name="Kim S."/>
            <person name="Park J."/>
            <person name="Yeom S.I."/>
            <person name="Kim Y.M."/>
            <person name="Seo E."/>
            <person name="Kim K.T."/>
            <person name="Kim M.S."/>
            <person name="Lee J.M."/>
            <person name="Cheong K."/>
            <person name="Shin H.S."/>
            <person name="Kim S.B."/>
            <person name="Han K."/>
            <person name="Lee J."/>
            <person name="Park M."/>
            <person name="Lee H.A."/>
            <person name="Lee H.Y."/>
            <person name="Lee Y."/>
            <person name="Oh S."/>
            <person name="Lee J.H."/>
            <person name="Choi E."/>
            <person name="Choi E."/>
            <person name="Lee S.E."/>
            <person name="Jeon J."/>
            <person name="Kim H."/>
            <person name="Choi G."/>
            <person name="Song H."/>
            <person name="Lee J."/>
            <person name="Lee S.C."/>
            <person name="Kwon J.K."/>
            <person name="Lee H.Y."/>
            <person name="Koo N."/>
            <person name="Hong Y."/>
            <person name="Kim R.W."/>
            <person name="Kang W.H."/>
            <person name="Huh J.H."/>
            <person name="Kang B.C."/>
            <person name="Yang T.J."/>
            <person name="Lee Y.H."/>
            <person name="Bennetzen J.L."/>
            <person name="Choi D."/>
        </authorList>
    </citation>
    <scope>NUCLEOTIDE SEQUENCE [LARGE SCALE GENOMIC DNA]</scope>
    <source>
        <strain evidence="3">cv. PBC81</strain>
    </source>
</reference>
<name>A0A2G2W0Q3_CAPBA</name>
<dbReference type="Proteomes" id="UP000224567">
    <property type="component" value="Unassembled WGS sequence"/>
</dbReference>
<dbReference type="PANTHER" id="PTHR47481">
    <property type="match status" value="1"/>
</dbReference>
<dbReference type="PANTHER" id="PTHR47481:SF43">
    <property type="entry name" value="RETROTRANSPOSON COPIA-LIKE N-TERMINAL DOMAIN-CONTAINING PROTEIN"/>
    <property type="match status" value="1"/>
</dbReference>
<organism evidence="2 3">
    <name type="scientific">Capsicum baccatum</name>
    <name type="common">Peruvian pepper</name>
    <dbReference type="NCBI Taxonomy" id="33114"/>
    <lineage>
        <taxon>Eukaryota</taxon>
        <taxon>Viridiplantae</taxon>
        <taxon>Streptophyta</taxon>
        <taxon>Embryophyta</taxon>
        <taxon>Tracheophyta</taxon>
        <taxon>Spermatophyta</taxon>
        <taxon>Magnoliopsida</taxon>
        <taxon>eudicotyledons</taxon>
        <taxon>Gunneridae</taxon>
        <taxon>Pentapetalae</taxon>
        <taxon>asterids</taxon>
        <taxon>lamiids</taxon>
        <taxon>Solanales</taxon>
        <taxon>Solanaceae</taxon>
        <taxon>Solanoideae</taxon>
        <taxon>Capsiceae</taxon>
        <taxon>Capsicum</taxon>
    </lineage>
</organism>